<dbReference type="GO" id="GO:0090307">
    <property type="term" value="P:mitotic spindle assembly"/>
    <property type="evidence" value="ECO:0007669"/>
    <property type="project" value="TreeGrafter"/>
</dbReference>
<accession>A0A7N0U1X9</accession>
<dbReference type="GO" id="GO:0005819">
    <property type="term" value="C:spindle"/>
    <property type="evidence" value="ECO:0007669"/>
    <property type="project" value="InterPro"/>
</dbReference>
<evidence type="ECO:0000259" key="2">
    <source>
        <dbReference type="Pfam" id="PF12214"/>
    </source>
</evidence>
<reference evidence="3" key="1">
    <citation type="submission" date="2021-01" db="UniProtKB">
        <authorList>
            <consortium name="EnsemblPlants"/>
        </authorList>
    </citation>
    <scope>IDENTIFICATION</scope>
</reference>
<feature type="compositionally biased region" description="Polar residues" evidence="1">
    <location>
        <begin position="333"/>
        <end position="344"/>
    </location>
</feature>
<dbReference type="Gramene" id="Kaladp0050s0215.1.v1.1">
    <property type="protein sequence ID" value="Kaladp0050s0215.1.v1.1"/>
    <property type="gene ID" value="Kaladp0050s0215.v1.1"/>
</dbReference>
<dbReference type="EnsemblPlants" id="Kaladp0050s0215.1.v1.1">
    <property type="protein sequence ID" value="Kaladp0050s0215.1.v1.1"/>
    <property type="gene ID" value="Kaladp0050s0215.v1.1"/>
</dbReference>
<dbReference type="GO" id="GO:0008017">
    <property type="term" value="F:microtubule binding"/>
    <property type="evidence" value="ECO:0007669"/>
    <property type="project" value="TreeGrafter"/>
</dbReference>
<dbReference type="PANTHER" id="PTHR14326">
    <property type="entry name" value="TARGETING PROTEIN FOR XKLP2"/>
    <property type="match status" value="1"/>
</dbReference>
<keyword evidence="4" id="KW-1185">Reference proteome</keyword>
<sequence length="487" mass="54823">MMMVDEEMEDMMDGKEEVFTVHEIDLDYEFDACKYVDFCREESFADVREAEMWFEYAPDYPPSPFVAKLVLGNMSFLENVNVSPKGAVEEHTALHSYQASAGQTGQMSSLDATARGLTFYNHMAKNAPKEKLGPRMKSTLPRNSTLMKPTASQLAKQSKPHHNFGTRFNTFLLQTSDKSLNNSAGVETQAPKRQKLEGGQLHKIGDMKQPSSLVHKAPKKDGASDQNLSTKLKLTIPREPEFQTRQRIQMIRSRTDSKSEQGAYSFRARPLNRKILEAPSMPLPKKSTPRPPEFQEFHLKTAERSAQHASAVPSSSSHCSIAHKATLPRPSHYPTTSDRVNNDNGRPIRNLDEPRTTHAFKARPVNKKIFSSKGELGVSRSIKRHVTIPMEFKFESEKRIQIQHNPPVDLFSKLSLASQPANGTENLSQMTFTKGSKENRGVSSQQEHEVNTGRERAARLWPDQLHCGSDRIAVETGPRAGRWLGIR</sequence>
<evidence type="ECO:0000313" key="4">
    <source>
        <dbReference type="Proteomes" id="UP000594263"/>
    </source>
</evidence>
<feature type="region of interest" description="Disordered" evidence="1">
    <location>
        <begin position="433"/>
        <end position="452"/>
    </location>
</feature>
<evidence type="ECO:0000313" key="3">
    <source>
        <dbReference type="EnsemblPlants" id="Kaladp0050s0215.1.v1.1"/>
    </source>
</evidence>
<protein>
    <recommendedName>
        <fullName evidence="2">TPX2 central domain-containing protein</fullName>
    </recommendedName>
</protein>
<dbReference type="AlphaFoldDB" id="A0A7N0U1X9"/>
<name>A0A7N0U1X9_KALFE</name>
<dbReference type="InterPro" id="IPR027330">
    <property type="entry name" value="TPX2_central_dom"/>
</dbReference>
<feature type="compositionally biased region" description="Basic and acidic residues" evidence="1">
    <location>
        <begin position="435"/>
        <end position="452"/>
    </location>
</feature>
<evidence type="ECO:0000256" key="1">
    <source>
        <dbReference type="SAM" id="MobiDB-lite"/>
    </source>
</evidence>
<dbReference type="InterPro" id="IPR009675">
    <property type="entry name" value="TPX2_fam"/>
</dbReference>
<feature type="domain" description="TPX2 central" evidence="2">
    <location>
        <begin position="232"/>
        <end position="394"/>
    </location>
</feature>
<dbReference type="GO" id="GO:0005880">
    <property type="term" value="C:nuclear microtubule"/>
    <property type="evidence" value="ECO:0007669"/>
    <property type="project" value="TreeGrafter"/>
</dbReference>
<dbReference type="Proteomes" id="UP000594263">
    <property type="component" value="Unplaced"/>
</dbReference>
<dbReference type="GO" id="GO:0030295">
    <property type="term" value="F:protein kinase activator activity"/>
    <property type="evidence" value="ECO:0007669"/>
    <property type="project" value="TreeGrafter"/>
</dbReference>
<feature type="region of interest" description="Disordered" evidence="1">
    <location>
        <begin position="325"/>
        <end position="352"/>
    </location>
</feature>
<organism evidence="3 4">
    <name type="scientific">Kalanchoe fedtschenkoi</name>
    <name type="common">Lavender scallops</name>
    <name type="synonym">South American air plant</name>
    <dbReference type="NCBI Taxonomy" id="63787"/>
    <lineage>
        <taxon>Eukaryota</taxon>
        <taxon>Viridiplantae</taxon>
        <taxon>Streptophyta</taxon>
        <taxon>Embryophyta</taxon>
        <taxon>Tracheophyta</taxon>
        <taxon>Spermatophyta</taxon>
        <taxon>Magnoliopsida</taxon>
        <taxon>eudicotyledons</taxon>
        <taxon>Gunneridae</taxon>
        <taxon>Pentapetalae</taxon>
        <taxon>Saxifragales</taxon>
        <taxon>Crassulaceae</taxon>
        <taxon>Kalanchoe</taxon>
    </lineage>
</organism>
<dbReference type="GO" id="GO:0060236">
    <property type="term" value="P:regulation of mitotic spindle organization"/>
    <property type="evidence" value="ECO:0007669"/>
    <property type="project" value="InterPro"/>
</dbReference>
<proteinExistence type="predicted"/>
<dbReference type="Pfam" id="PF12214">
    <property type="entry name" value="TPX2_importin"/>
    <property type="match status" value="1"/>
</dbReference>
<dbReference type="OMA" id="MEVEQVF"/>
<dbReference type="PANTHER" id="PTHR14326:SF15">
    <property type="entry name" value="OS06G0130200 PROTEIN"/>
    <property type="match status" value="1"/>
</dbReference>